<keyword evidence="1" id="KW-0472">Membrane</keyword>
<dbReference type="Gene3D" id="3.30.420.40">
    <property type="match status" value="2"/>
</dbReference>
<sequence length="381" mass="39598">MDRWTMVLEAVPGSLRAVRVDDDDHRPIDVELVDGDAGTLSASLLKLVEAEDGRPDHLVLVVPGDLDEDRFTALSEAVRLARFPEPSWLPDAVSWVGGHLARWGSGTPVTVVDARGDDLAVWPIRTSDDGVEIGEGAPRDLGGRLDALLTGVVHAKLAVVAPGIAEALRTRTDDVGRRDAAHLSHELHEARRLMCATDGEELVVTAGDAEVYVTRDEFTGLVGHALRDTVEGTAAEDAAHILVIAPEVTPIAQQLAATPAGSVVTAPVGTSSLEGAAALVLPRPHFVDDPTPTDGIRVPGREAVPPRESAVVPVPRATSGRDRTPIWAVPALAGLLLLSLAGAGTVLATAPDPAVVPAADAGTLSPVVPVGFDRLGGEGGR</sequence>
<dbReference type="EMBL" id="SNYO01000003">
    <property type="protein sequence ID" value="TDQ61237.1"/>
    <property type="molecule type" value="Genomic_DNA"/>
</dbReference>
<gene>
    <name evidence="2" type="ORF">EV188_103744</name>
</gene>
<proteinExistence type="predicted"/>
<dbReference type="OrthoDB" id="5169292at2"/>
<feature type="transmembrane region" description="Helical" evidence="1">
    <location>
        <begin position="326"/>
        <end position="348"/>
    </location>
</feature>
<keyword evidence="1" id="KW-0812">Transmembrane</keyword>
<reference evidence="2 3" key="1">
    <citation type="submission" date="2019-03" db="EMBL/GenBank/DDBJ databases">
        <title>Genomic Encyclopedia of Type Strains, Phase IV (KMG-IV): sequencing the most valuable type-strain genomes for metagenomic binning, comparative biology and taxonomic classification.</title>
        <authorList>
            <person name="Goeker M."/>
        </authorList>
    </citation>
    <scope>NUCLEOTIDE SEQUENCE [LARGE SCALE GENOMIC DNA]</scope>
    <source>
        <strain evidence="2 3">DSM 45775</strain>
    </source>
</reference>
<accession>A0A4R6VII1</accession>
<dbReference type="RefSeq" id="WP_133827008.1">
    <property type="nucleotide sequence ID" value="NZ_BAABHR010000052.1"/>
</dbReference>
<comment type="caution">
    <text evidence="2">The sequence shown here is derived from an EMBL/GenBank/DDBJ whole genome shotgun (WGS) entry which is preliminary data.</text>
</comment>
<evidence type="ECO:0000256" key="1">
    <source>
        <dbReference type="SAM" id="Phobius"/>
    </source>
</evidence>
<name>A0A4R6VII1_9PSEU</name>
<evidence type="ECO:0000313" key="3">
    <source>
        <dbReference type="Proteomes" id="UP000295705"/>
    </source>
</evidence>
<dbReference type="AlphaFoldDB" id="A0A4R6VII1"/>
<keyword evidence="1" id="KW-1133">Transmembrane helix</keyword>
<dbReference type="Gene3D" id="3.90.640.10">
    <property type="entry name" value="Actin, Chain A, domain 4"/>
    <property type="match status" value="1"/>
</dbReference>
<protein>
    <submittedName>
        <fullName evidence="2">Uncharacterized protein</fullName>
    </submittedName>
</protein>
<dbReference type="Proteomes" id="UP000295705">
    <property type="component" value="Unassembled WGS sequence"/>
</dbReference>
<organism evidence="2 3">
    <name type="scientific">Actinomycetospora succinea</name>
    <dbReference type="NCBI Taxonomy" id="663603"/>
    <lineage>
        <taxon>Bacteria</taxon>
        <taxon>Bacillati</taxon>
        <taxon>Actinomycetota</taxon>
        <taxon>Actinomycetes</taxon>
        <taxon>Pseudonocardiales</taxon>
        <taxon>Pseudonocardiaceae</taxon>
        <taxon>Actinomycetospora</taxon>
    </lineage>
</organism>
<keyword evidence="3" id="KW-1185">Reference proteome</keyword>
<evidence type="ECO:0000313" key="2">
    <source>
        <dbReference type="EMBL" id="TDQ61237.1"/>
    </source>
</evidence>